<organism evidence="1 2">
    <name type="scientific">Hoyosella subflava (strain DSM 45089 / JCM 17490 / NBRC 109087 / DQS3-9A1)</name>
    <name type="common">Amycolicicoccus subflavus</name>
    <dbReference type="NCBI Taxonomy" id="443218"/>
    <lineage>
        <taxon>Bacteria</taxon>
        <taxon>Bacillati</taxon>
        <taxon>Actinomycetota</taxon>
        <taxon>Actinomycetes</taxon>
        <taxon>Mycobacteriales</taxon>
        <taxon>Hoyosellaceae</taxon>
        <taxon>Hoyosella</taxon>
    </lineage>
</organism>
<gene>
    <name evidence="1" type="ordered locus">AS9A_0916</name>
</gene>
<evidence type="ECO:0000313" key="2">
    <source>
        <dbReference type="Proteomes" id="UP000009235"/>
    </source>
</evidence>
<dbReference type="HOGENOM" id="CLU_3264760_0_0_11"/>
<proteinExistence type="predicted"/>
<dbReference type="STRING" id="443218.AS9A_0916"/>
<dbReference type="KEGG" id="asd:AS9A_0916"/>
<evidence type="ECO:0000313" key="1">
    <source>
        <dbReference type="EMBL" id="AEF39368.1"/>
    </source>
</evidence>
<accession>F6EN51</accession>
<keyword evidence="2" id="KW-1185">Reference proteome</keyword>
<reference evidence="1 2" key="1">
    <citation type="journal article" date="2011" name="J. Bacteriol.">
        <title>Complete genome sequence of Amycolicicoccus subflavus DQS3-9A1T, an actinomycete isolated from crude oil-polluted soil.</title>
        <authorList>
            <person name="Cai M."/>
            <person name="Chen W.M."/>
            <person name="Nie Y."/>
            <person name="Chi C.Q."/>
            <person name="Wang Y.N."/>
            <person name="Tang Y.Q."/>
            <person name="Li G.Y."/>
            <person name="Wu X.L."/>
        </authorList>
    </citation>
    <scope>NUCLEOTIDE SEQUENCE [LARGE SCALE GENOMIC DNA]</scope>
    <source>
        <strain evidence="2">DSM 45089 / DQS3-9A1</strain>
    </source>
</reference>
<dbReference type="Proteomes" id="UP000009235">
    <property type="component" value="Chromosome"/>
</dbReference>
<name>F6EN51_HOYSD</name>
<dbReference type="EMBL" id="CP002786">
    <property type="protein sequence ID" value="AEF39368.1"/>
    <property type="molecule type" value="Genomic_DNA"/>
</dbReference>
<protein>
    <submittedName>
        <fullName evidence="1">Uncharacterized protein</fullName>
    </submittedName>
</protein>
<sequence length="41" mass="4294">MSSTLLLATSCGICHMTGFMPVTDVAGTYSHVTDSGVFARK</sequence>
<dbReference type="AlphaFoldDB" id="F6EN51"/>